<protein>
    <recommendedName>
        <fullName evidence="3">HEPN/Toprim N-terminal domain-containing protein</fullName>
    </recommendedName>
</protein>
<name>A0ABR6WHW0_9FIRM</name>
<gene>
    <name evidence="1" type="ORF">GH807_03090</name>
</gene>
<evidence type="ECO:0000313" key="2">
    <source>
        <dbReference type="Proteomes" id="UP000653358"/>
    </source>
</evidence>
<reference evidence="1 2" key="1">
    <citation type="journal article" date="2020" name="mSystems">
        <title>Defining Genomic and Predicted Metabolic Features of the Acetobacterium Genus.</title>
        <authorList>
            <person name="Ross D.E."/>
            <person name="Marshall C.W."/>
            <person name="Gulliver D."/>
            <person name="May H.D."/>
            <person name="Norman R.S."/>
        </authorList>
    </citation>
    <scope>NUCLEOTIDE SEQUENCE [LARGE SCALE GENOMIC DNA]</scope>
    <source>
        <strain evidence="1 2">DSM 9173</strain>
    </source>
</reference>
<dbReference type="Proteomes" id="UP000653358">
    <property type="component" value="Unassembled WGS sequence"/>
</dbReference>
<organism evidence="1 2">
    <name type="scientific">Acetobacterium tundrae</name>
    <dbReference type="NCBI Taxonomy" id="132932"/>
    <lineage>
        <taxon>Bacteria</taxon>
        <taxon>Bacillati</taxon>
        <taxon>Bacillota</taxon>
        <taxon>Clostridia</taxon>
        <taxon>Eubacteriales</taxon>
        <taxon>Eubacteriaceae</taxon>
        <taxon>Acetobacterium</taxon>
    </lineage>
</organism>
<accession>A0ABR6WHW0</accession>
<dbReference type="EMBL" id="WJBB01000003">
    <property type="protein sequence ID" value="MBC3796036.1"/>
    <property type="molecule type" value="Genomic_DNA"/>
</dbReference>
<sequence>MDEIPITFNSDEKGFFDRECPKCEYIFKIDLEDWKNKVSDEKVYCPMCGCIENSEKWWTQKQINDMEKFASNFVMSMLSDMLDDNFGKLARDTRNNKYVKVTYRPGEKITFNNNPLGQSEEWELEIICEMCGTRYSVIGLAYFCPCCGNNAIESIFDNHMDSINKMIDSSSEMEELFTQSYGKDTANTMIRKMVEGSLGDIVSSFQKYAASKYKLISGENARVNDFQIVYKGSDLFRNVYSKGYEEWLSDCELATMNLYFQRRHLVEHNNGMVDERYIEKSGDVFYSVGQRIVVKKEDVYELIKIVRKLGDGLRKLN</sequence>
<keyword evidence="2" id="KW-1185">Reference proteome</keyword>
<dbReference type="RefSeq" id="WP_148602898.1">
    <property type="nucleotide sequence ID" value="NZ_RXYB01000004.1"/>
</dbReference>
<comment type="caution">
    <text evidence="1">The sequence shown here is derived from an EMBL/GenBank/DDBJ whole genome shotgun (WGS) entry which is preliminary data.</text>
</comment>
<proteinExistence type="predicted"/>
<evidence type="ECO:0000313" key="1">
    <source>
        <dbReference type="EMBL" id="MBC3796036.1"/>
    </source>
</evidence>
<evidence type="ECO:0008006" key="3">
    <source>
        <dbReference type="Google" id="ProtNLM"/>
    </source>
</evidence>